<dbReference type="PANTHER" id="PTHR14487">
    <property type="entry name" value="ADRENOCORTICAL DYSPLASIA PROTEIN ACD"/>
    <property type="match status" value="1"/>
</dbReference>
<evidence type="ECO:0000256" key="1">
    <source>
        <dbReference type="SAM" id="MobiDB-lite"/>
    </source>
</evidence>
<dbReference type="Proteomes" id="UP000556200">
    <property type="component" value="Unassembled WGS sequence"/>
</dbReference>
<dbReference type="GO" id="GO:0070187">
    <property type="term" value="C:shelterin complex"/>
    <property type="evidence" value="ECO:0007669"/>
    <property type="project" value="InterPro"/>
</dbReference>
<proteinExistence type="predicted"/>
<dbReference type="PANTHER" id="PTHR14487:SF3">
    <property type="entry name" value="ADRENOCORTICAL DYSPLASIA PROTEIN HOMOLOG"/>
    <property type="match status" value="1"/>
</dbReference>
<dbReference type="Gene3D" id="2.40.50.960">
    <property type="match status" value="1"/>
</dbReference>
<dbReference type="GO" id="GO:0032211">
    <property type="term" value="P:negative regulation of telomere maintenance via telomerase"/>
    <property type="evidence" value="ECO:0007669"/>
    <property type="project" value="TreeGrafter"/>
</dbReference>
<protein>
    <submittedName>
        <fullName evidence="2">ACD protein</fullName>
    </submittedName>
</protein>
<feature type="region of interest" description="Disordered" evidence="1">
    <location>
        <begin position="154"/>
        <end position="341"/>
    </location>
</feature>
<feature type="compositionally biased region" description="Low complexity" evidence="1">
    <location>
        <begin position="215"/>
        <end position="224"/>
    </location>
</feature>
<comment type="caution">
    <text evidence="2">The sequence shown here is derived from an EMBL/GenBank/DDBJ whole genome shotgun (WGS) entry which is preliminary data.</text>
</comment>
<name>A0A7K4QR29_9TYRA</name>
<gene>
    <name evidence="2" type="primary">Acd</name>
    <name evidence="2" type="ORF">NEOCIN_R07524</name>
</gene>
<dbReference type="GO" id="GO:0042162">
    <property type="term" value="F:telomeric DNA binding"/>
    <property type="evidence" value="ECO:0007669"/>
    <property type="project" value="TreeGrafter"/>
</dbReference>
<evidence type="ECO:0000313" key="2">
    <source>
        <dbReference type="EMBL" id="NWQ63420.1"/>
    </source>
</evidence>
<dbReference type="GO" id="GO:0070198">
    <property type="term" value="P:protein localization to chromosome, telomeric region"/>
    <property type="evidence" value="ECO:0007669"/>
    <property type="project" value="TreeGrafter"/>
</dbReference>
<feature type="compositionally biased region" description="Low complexity" evidence="1">
    <location>
        <begin position="288"/>
        <end position="308"/>
    </location>
</feature>
<feature type="compositionally biased region" description="Basic and acidic residues" evidence="1">
    <location>
        <begin position="164"/>
        <end position="182"/>
    </location>
</feature>
<feature type="non-terminal residue" evidence="2">
    <location>
        <position position="1"/>
    </location>
</feature>
<dbReference type="AlphaFoldDB" id="A0A7K4QR29"/>
<accession>A0A7K4QR29</accession>
<keyword evidence="3" id="KW-1185">Reference proteome</keyword>
<reference evidence="2 3" key="1">
    <citation type="submission" date="2019-09" db="EMBL/GenBank/DDBJ databases">
        <title>Bird 10,000 Genomes (B10K) Project - Family phase.</title>
        <authorList>
            <person name="Zhang G."/>
        </authorList>
    </citation>
    <scope>NUCLEOTIDE SEQUENCE [LARGE SCALE GENOMIC DNA]</scope>
    <source>
        <strain evidence="2">B10K-DU-004-15</strain>
        <tissue evidence="2">Mixed tissue sample</tissue>
    </source>
</reference>
<organism evidence="2 3">
    <name type="scientific">Neopipo cinnamomea</name>
    <dbReference type="NCBI Taxonomy" id="456388"/>
    <lineage>
        <taxon>Eukaryota</taxon>
        <taxon>Metazoa</taxon>
        <taxon>Chordata</taxon>
        <taxon>Craniata</taxon>
        <taxon>Vertebrata</taxon>
        <taxon>Euteleostomi</taxon>
        <taxon>Archelosauria</taxon>
        <taxon>Archosauria</taxon>
        <taxon>Dinosauria</taxon>
        <taxon>Saurischia</taxon>
        <taxon>Theropoda</taxon>
        <taxon>Coelurosauria</taxon>
        <taxon>Aves</taxon>
        <taxon>Neognathae</taxon>
        <taxon>Neoaves</taxon>
        <taxon>Telluraves</taxon>
        <taxon>Australaves</taxon>
        <taxon>Passeriformes</taxon>
        <taxon>Tyrannidae</taxon>
        <taxon>Neopipo</taxon>
    </lineage>
</organism>
<evidence type="ECO:0000313" key="3">
    <source>
        <dbReference type="Proteomes" id="UP000556200"/>
    </source>
</evidence>
<feature type="compositionally biased region" description="Polar residues" evidence="1">
    <location>
        <begin position="267"/>
        <end position="287"/>
    </location>
</feature>
<dbReference type="InterPro" id="IPR028631">
    <property type="entry name" value="ACD"/>
</dbReference>
<sequence>LHVKLGSLTCRIIVLQKYRVCFQEEARLEDCEFYLMARQFIALPIQRQKIESSDGNQEPSVVKKIKELWLCLLHCCLCVLASDPSISQLIDAIGHNQLGILKENAEECLDLRVPQEEPETVTDEVPVTKWEAERKKEQGARVFMVPVNTLVIPPEEEEVPCDSSKADANKTAPEKSSDDRTVSGDPSDVSQASHAESLALSDSLEGSLDNPWNRLPPLSLTPSSSDEKTFQSDTSPKTQKDGSADGNTPDLLELCNQDSPKGLQQGEPVQTSSPSLLCSYNNPSPVKTSTSQAASALGAACGAPCAPQGSGGSQAPLPTLSPDSPVLPRSRLQSVPDGMPQ</sequence>
<feature type="non-terminal residue" evidence="2">
    <location>
        <position position="341"/>
    </location>
</feature>
<dbReference type="EMBL" id="VYZA01000137">
    <property type="protein sequence ID" value="NWQ63420.1"/>
    <property type="molecule type" value="Genomic_DNA"/>
</dbReference>
<dbReference type="GO" id="GO:0016233">
    <property type="term" value="P:telomere capping"/>
    <property type="evidence" value="ECO:0007669"/>
    <property type="project" value="InterPro"/>
</dbReference>